<dbReference type="SUPFAM" id="SSF55874">
    <property type="entry name" value="ATPase domain of HSP90 chaperone/DNA topoisomerase II/histidine kinase"/>
    <property type="match status" value="1"/>
</dbReference>
<dbReference type="Proteomes" id="UP000204221">
    <property type="component" value="Chromosome"/>
</dbReference>
<evidence type="ECO:0000313" key="13">
    <source>
        <dbReference type="Proteomes" id="UP000204221"/>
    </source>
</evidence>
<evidence type="ECO:0000259" key="10">
    <source>
        <dbReference type="Pfam" id="PF02518"/>
    </source>
</evidence>
<dbReference type="Gene3D" id="1.20.5.1930">
    <property type="match status" value="1"/>
</dbReference>
<reference evidence="12 13" key="1">
    <citation type="submission" date="2017-07" db="EMBL/GenBank/DDBJ databases">
        <title>Complete genome sequence of Actinoalloteichus hoggarensis DSM 45943, type strain of Actinoalloteichus hoggarensis.</title>
        <authorList>
            <person name="Ruckert C."/>
            <person name="Nouioui I."/>
            <person name="Willmese J."/>
            <person name="van Wezel G."/>
            <person name="Klenk H.-P."/>
            <person name="Kalinowski J."/>
            <person name="Zotchev S.B."/>
        </authorList>
    </citation>
    <scope>NUCLEOTIDE SEQUENCE [LARGE SCALE GENOMIC DNA]</scope>
    <source>
        <strain evidence="12 13">DSM 45943</strain>
    </source>
</reference>
<evidence type="ECO:0000259" key="11">
    <source>
        <dbReference type="Pfam" id="PF07730"/>
    </source>
</evidence>
<feature type="domain" description="Signal transduction histidine kinase subgroup 3 dimerisation and phosphoacceptor" evidence="11">
    <location>
        <begin position="189"/>
        <end position="254"/>
    </location>
</feature>
<dbReference type="EC" id="2.7.13.3" evidence="2"/>
<keyword evidence="9" id="KW-1133">Transmembrane helix</keyword>
<evidence type="ECO:0000313" key="12">
    <source>
        <dbReference type="EMBL" id="ASO23066.1"/>
    </source>
</evidence>
<dbReference type="AlphaFoldDB" id="A0A221WBV0"/>
<keyword evidence="8" id="KW-0902">Two-component regulatory system</keyword>
<keyword evidence="6 12" id="KW-0418">Kinase</keyword>
<keyword evidence="9" id="KW-0812">Transmembrane</keyword>
<dbReference type="Gene3D" id="3.30.565.10">
    <property type="entry name" value="Histidine kinase-like ATPase, C-terminal domain"/>
    <property type="match status" value="1"/>
</dbReference>
<evidence type="ECO:0000256" key="3">
    <source>
        <dbReference type="ARBA" id="ARBA00022553"/>
    </source>
</evidence>
<dbReference type="InterPro" id="IPR011712">
    <property type="entry name" value="Sig_transdc_His_kin_sub3_dim/P"/>
</dbReference>
<evidence type="ECO:0000256" key="9">
    <source>
        <dbReference type="SAM" id="Phobius"/>
    </source>
</evidence>
<dbReference type="InterPro" id="IPR036890">
    <property type="entry name" value="HATPase_C_sf"/>
</dbReference>
<dbReference type="GO" id="GO:0016020">
    <property type="term" value="C:membrane"/>
    <property type="evidence" value="ECO:0007669"/>
    <property type="project" value="InterPro"/>
</dbReference>
<dbReference type="GO" id="GO:0005524">
    <property type="term" value="F:ATP binding"/>
    <property type="evidence" value="ECO:0007669"/>
    <property type="project" value="UniProtKB-KW"/>
</dbReference>
<feature type="transmembrane region" description="Helical" evidence="9">
    <location>
        <begin position="63"/>
        <end position="83"/>
    </location>
</feature>
<keyword evidence="5" id="KW-0547">Nucleotide-binding</keyword>
<comment type="catalytic activity">
    <reaction evidence="1">
        <text>ATP + protein L-histidine = ADP + protein N-phospho-L-histidine.</text>
        <dbReference type="EC" id="2.7.13.3"/>
    </reaction>
</comment>
<feature type="transmembrane region" description="Helical" evidence="9">
    <location>
        <begin position="115"/>
        <end position="133"/>
    </location>
</feature>
<keyword evidence="7" id="KW-0067">ATP-binding</keyword>
<dbReference type="InterPro" id="IPR050482">
    <property type="entry name" value="Sensor_HK_TwoCompSys"/>
</dbReference>
<dbReference type="EMBL" id="CP022521">
    <property type="protein sequence ID" value="ASO23066.1"/>
    <property type="molecule type" value="Genomic_DNA"/>
</dbReference>
<dbReference type="Pfam" id="PF02518">
    <property type="entry name" value="HATPase_c"/>
    <property type="match status" value="1"/>
</dbReference>
<name>A0A221WBV0_9PSEU</name>
<keyword evidence="4 12" id="KW-0808">Transferase</keyword>
<sequence length="402" mass="42443">MERVPARYRALLRQQWPLILVLGLLQLGQLGAIGMGAAAQFGVLLSILLVTIAVLAPLRPFRAALAAALLLGGSGIFMAVLGGQTSMQYSFTGLCAAMAILAYAVRYLDKGQARVSVVALIITIEMSLSPEMARNVAGLGDLLQALVALQFLTALMVVPALIAGLYFRGADREREQRTSREIVAAQQAERMALARELHDVVAHHVTGIVVQSQAARIVAANNPEAVAKALELIEHSGTEALTAMRRLVGTMREGSAPDAESAASQATMDLDADLRTLVDRAERSGIPARLDAVPGGDVPPEVGRSVLRLVQEALTNSGKHARNLSLVLVAVYRTATGLRILVTDDGDGGVQDPVGGSGGYGLIGMRERVDLLGGEFSAGPGPHHGWRVEVLLPVQDVEAEQT</sequence>
<organism evidence="12 13">
    <name type="scientific">Actinoalloteichus hoggarensis</name>
    <dbReference type="NCBI Taxonomy" id="1470176"/>
    <lineage>
        <taxon>Bacteria</taxon>
        <taxon>Bacillati</taxon>
        <taxon>Actinomycetota</taxon>
        <taxon>Actinomycetes</taxon>
        <taxon>Pseudonocardiales</taxon>
        <taxon>Pseudonocardiaceae</taxon>
        <taxon>Actinoalloteichus</taxon>
    </lineage>
</organism>
<feature type="transmembrane region" description="Helical" evidence="9">
    <location>
        <begin position="16"/>
        <end position="33"/>
    </location>
</feature>
<dbReference type="PANTHER" id="PTHR24421:SF10">
    <property type="entry name" value="NITRATE_NITRITE SENSOR PROTEIN NARQ"/>
    <property type="match status" value="1"/>
</dbReference>
<evidence type="ECO:0000256" key="1">
    <source>
        <dbReference type="ARBA" id="ARBA00000085"/>
    </source>
</evidence>
<dbReference type="GO" id="GO:0000155">
    <property type="term" value="F:phosphorelay sensor kinase activity"/>
    <property type="evidence" value="ECO:0007669"/>
    <property type="project" value="InterPro"/>
</dbReference>
<accession>A0A221WBV0</accession>
<evidence type="ECO:0000256" key="2">
    <source>
        <dbReference type="ARBA" id="ARBA00012438"/>
    </source>
</evidence>
<dbReference type="Pfam" id="PF07730">
    <property type="entry name" value="HisKA_3"/>
    <property type="match status" value="1"/>
</dbReference>
<keyword evidence="9" id="KW-0472">Membrane</keyword>
<evidence type="ECO:0000256" key="8">
    <source>
        <dbReference type="ARBA" id="ARBA00023012"/>
    </source>
</evidence>
<keyword evidence="3" id="KW-0597">Phosphoprotein</keyword>
<feature type="transmembrane region" description="Helical" evidence="9">
    <location>
        <begin position="39"/>
        <end position="56"/>
    </location>
</feature>
<dbReference type="KEGG" id="ahg:AHOG_27340"/>
<evidence type="ECO:0000256" key="5">
    <source>
        <dbReference type="ARBA" id="ARBA00022741"/>
    </source>
</evidence>
<feature type="domain" description="Histidine kinase/HSP90-like ATPase" evidence="10">
    <location>
        <begin position="305"/>
        <end position="395"/>
    </location>
</feature>
<gene>
    <name evidence="12" type="primary">liaS7</name>
    <name evidence="12" type="ORF">AHOG_27340</name>
</gene>
<dbReference type="GO" id="GO:0046983">
    <property type="term" value="F:protein dimerization activity"/>
    <property type="evidence" value="ECO:0007669"/>
    <property type="project" value="InterPro"/>
</dbReference>
<feature type="transmembrane region" description="Helical" evidence="9">
    <location>
        <begin position="89"/>
        <end position="108"/>
    </location>
</feature>
<evidence type="ECO:0000256" key="4">
    <source>
        <dbReference type="ARBA" id="ARBA00022679"/>
    </source>
</evidence>
<feature type="transmembrane region" description="Helical" evidence="9">
    <location>
        <begin position="145"/>
        <end position="167"/>
    </location>
</feature>
<keyword evidence="13" id="KW-1185">Reference proteome</keyword>
<evidence type="ECO:0000256" key="7">
    <source>
        <dbReference type="ARBA" id="ARBA00022840"/>
    </source>
</evidence>
<evidence type="ECO:0000256" key="6">
    <source>
        <dbReference type="ARBA" id="ARBA00022777"/>
    </source>
</evidence>
<dbReference type="InterPro" id="IPR003594">
    <property type="entry name" value="HATPase_dom"/>
</dbReference>
<proteinExistence type="predicted"/>
<dbReference type="CDD" id="cd16917">
    <property type="entry name" value="HATPase_UhpB-NarQ-NarX-like"/>
    <property type="match status" value="1"/>
</dbReference>
<dbReference type="PANTHER" id="PTHR24421">
    <property type="entry name" value="NITRATE/NITRITE SENSOR PROTEIN NARX-RELATED"/>
    <property type="match status" value="1"/>
</dbReference>
<protein>
    <recommendedName>
        <fullName evidence="2">histidine kinase</fullName>
        <ecNumber evidence="2">2.7.13.3</ecNumber>
    </recommendedName>
</protein>